<gene>
    <name evidence="1" type="ORF">QQF32_02565</name>
</gene>
<sequence length="176" mass="20537">MTYSKRKIFLGAVLILTGSYLLWAQRPVNIIRAGDRFEYDPRFKQGLYKGSEMGFSDNEAYDIVVDHMPLTEWGRIHWYLDHKAELKKKYNIPASSSYHITFWDIGDGFIDGDKSGDGDLACFNKVDNSNENCLEKEVLLSVDFDKGRWEEFHFHGCDNYWFIMPNGHPGLFYNTR</sequence>
<protein>
    <submittedName>
        <fullName evidence="1">DUF943 family protein</fullName>
    </submittedName>
</protein>
<keyword evidence="2" id="KW-1185">Reference proteome</keyword>
<dbReference type="RefSeq" id="WP_285148127.1">
    <property type="nucleotide sequence ID" value="NZ_JASSOM010000004.1"/>
</dbReference>
<accession>A0AAP4D218</accession>
<reference evidence="1 2" key="1">
    <citation type="submission" date="2023-06" db="EMBL/GenBank/DDBJ databases">
        <title>Identification and characterization of antibiotic-resistant Gram-negative bacteria.</title>
        <authorList>
            <person name="Cho G.-S."/>
            <person name="Lee J."/>
            <person name="Tai E."/>
            <person name="Jeong S."/>
            <person name="Kim I."/>
            <person name="Kim B.-E."/>
            <person name="Jeong M.-I."/>
            <person name="Oh K.-K."/>
            <person name="Franz C.M.A.P."/>
        </authorList>
    </citation>
    <scope>NUCLEOTIDE SEQUENCE [LARGE SCALE GENOMIC DNA]</scope>
    <source>
        <strain evidence="1 2">V106_12</strain>
    </source>
</reference>
<evidence type="ECO:0000313" key="2">
    <source>
        <dbReference type="Proteomes" id="UP001223214"/>
    </source>
</evidence>
<dbReference type="InterPro" id="IPR010351">
    <property type="entry name" value="DUF943"/>
</dbReference>
<dbReference type="Pfam" id="PF06092">
    <property type="entry name" value="DUF943"/>
    <property type="match status" value="1"/>
</dbReference>
<evidence type="ECO:0000313" key="1">
    <source>
        <dbReference type="EMBL" id="MDK9362087.1"/>
    </source>
</evidence>
<name>A0AAP4D218_9ENTR</name>
<dbReference type="EMBL" id="JASSOM010000004">
    <property type="protein sequence ID" value="MDK9362087.1"/>
    <property type="molecule type" value="Genomic_DNA"/>
</dbReference>
<proteinExistence type="predicted"/>
<dbReference type="Proteomes" id="UP001223214">
    <property type="component" value="Unassembled WGS sequence"/>
</dbReference>
<organism evidence="1 2">
    <name type="scientific">Lelliottia wanjuensis</name>
    <dbReference type="NCBI Taxonomy" id="3050585"/>
    <lineage>
        <taxon>Bacteria</taxon>
        <taxon>Pseudomonadati</taxon>
        <taxon>Pseudomonadota</taxon>
        <taxon>Gammaproteobacteria</taxon>
        <taxon>Enterobacterales</taxon>
        <taxon>Enterobacteriaceae</taxon>
        <taxon>Lelliottia</taxon>
    </lineage>
</organism>
<dbReference type="AlphaFoldDB" id="A0AAP4D218"/>
<comment type="caution">
    <text evidence="1">The sequence shown here is derived from an EMBL/GenBank/DDBJ whole genome shotgun (WGS) entry which is preliminary data.</text>
</comment>